<dbReference type="PANTHER" id="PTHR32083:SF0">
    <property type="entry name" value="CILIA AND FLAGELLA-ASSOCIATED PROTEIN 58"/>
    <property type="match status" value="1"/>
</dbReference>
<feature type="coiled-coil region" evidence="2">
    <location>
        <begin position="777"/>
        <end position="811"/>
    </location>
</feature>
<feature type="compositionally biased region" description="Basic and acidic residues" evidence="3">
    <location>
        <begin position="913"/>
        <end position="928"/>
    </location>
</feature>
<reference evidence="5 6" key="1">
    <citation type="journal article" date="2024" name="Science">
        <title>Giant polyketide synthase enzymes in the biosynthesis of giant marine polyether toxins.</title>
        <authorList>
            <person name="Fallon T.R."/>
            <person name="Shende V.V."/>
            <person name="Wierzbicki I.H."/>
            <person name="Pendleton A.L."/>
            <person name="Watervoot N.F."/>
            <person name="Auber R.P."/>
            <person name="Gonzalez D.J."/>
            <person name="Wisecaver J.H."/>
            <person name="Moore B.S."/>
        </authorList>
    </citation>
    <scope>NUCLEOTIDE SEQUENCE [LARGE SCALE GENOMIC DNA]</scope>
    <source>
        <strain evidence="5 6">12B1</strain>
    </source>
</reference>
<feature type="domain" description="Cilia- and flagella-associated protein 58 central coiled coil" evidence="4">
    <location>
        <begin position="366"/>
        <end position="665"/>
    </location>
</feature>
<proteinExistence type="predicted"/>
<dbReference type="InterPro" id="IPR049270">
    <property type="entry name" value="CFAP58_CC"/>
</dbReference>
<evidence type="ECO:0000256" key="2">
    <source>
        <dbReference type="SAM" id="Coils"/>
    </source>
</evidence>
<feature type="region of interest" description="Disordered" evidence="3">
    <location>
        <begin position="864"/>
        <end position="987"/>
    </location>
</feature>
<name>A0AB34JSL5_PRYPA</name>
<dbReference type="PANTHER" id="PTHR32083">
    <property type="entry name" value="CILIA AND FLAGELLA-ASSOCIATED PROTEIN 58-RELATED"/>
    <property type="match status" value="1"/>
</dbReference>
<dbReference type="GO" id="GO:0005856">
    <property type="term" value="C:cytoskeleton"/>
    <property type="evidence" value="ECO:0007669"/>
    <property type="project" value="TreeGrafter"/>
</dbReference>
<keyword evidence="6" id="KW-1185">Reference proteome</keyword>
<feature type="compositionally biased region" description="Acidic residues" evidence="3">
    <location>
        <begin position="944"/>
        <end position="987"/>
    </location>
</feature>
<protein>
    <recommendedName>
        <fullName evidence="4">Cilia- and flagella-associated protein 58 central coiled coil domain-containing protein</fullName>
    </recommendedName>
</protein>
<evidence type="ECO:0000313" key="5">
    <source>
        <dbReference type="EMBL" id="KAL1524555.1"/>
    </source>
</evidence>
<evidence type="ECO:0000259" key="4">
    <source>
        <dbReference type="Pfam" id="PF21771"/>
    </source>
</evidence>
<comment type="caution">
    <text evidence="5">The sequence shown here is derived from an EMBL/GenBank/DDBJ whole genome shotgun (WGS) entry which is preliminary data.</text>
</comment>
<keyword evidence="1 2" id="KW-0175">Coiled coil</keyword>
<dbReference type="AlphaFoldDB" id="A0AB34JSL5"/>
<evidence type="ECO:0000256" key="1">
    <source>
        <dbReference type="ARBA" id="ARBA00023054"/>
    </source>
</evidence>
<evidence type="ECO:0000256" key="3">
    <source>
        <dbReference type="SAM" id="MobiDB-lite"/>
    </source>
</evidence>
<dbReference type="Gene3D" id="1.10.287.2610">
    <property type="match status" value="1"/>
</dbReference>
<dbReference type="Proteomes" id="UP001515480">
    <property type="component" value="Unassembled WGS sequence"/>
</dbReference>
<feature type="compositionally biased region" description="Acidic residues" evidence="3">
    <location>
        <begin position="903"/>
        <end position="912"/>
    </location>
</feature>
<dbReference type="EMBL" id="JBGBPQ010000005">
    <property type="protein sequence ID" value="KAL1524555.1"/>
    <property type="molecule type" value="Genomic_DNA"/>
</dbReference>
<feature type="compositionally biased region" description="Basic and acidic residues" evidence="3">
    <location>
        <begin position="886"/>
        <end position="902"/>
    </location>
</feature>
<sequence>MAETGFEHLTIDAASFEALEQDFEHVLEELTHDPQLERFLLEYETLFRALKKSHESEKRLMKKCRELTSEITNTSNKVANATKLSIEDQSIIAQLRKDIEKTWGAVETSQEKEVQIKEQLAALRKEIEELRESVEQGAGSSVAQENRLRDLTAMREDVARDRDLHAQQVMQVRSEVTELQERLKVLEAEKAAAETAVIELTTGINNRKAEAEKEKRRKEAEEKKLKELKGVIDKKTADIRAKQQRVNNGLEDALKLEHQLREQKQNTDKTLKEADGLTSKVAKLQAEYDEQIKHNASLTNENTQRQLELKKKHGEIEHLQGEIARMQKLRDAALKRVASLEGQKMMSDRQKEEVKVSIQEVEADIEANRRERENERKIIDDLVRERDVLQKNLVKSVSSTSQQEDLLKINENTKRNLEMNIQSYRASAQSLARSIKKVKAEKEKYAEECSEAEARLRQAQDEVKSREITILQLQKRIAEGEAKMKQQQNLYEAVRSDRNLYSKSLIESQDEIAEMKRKFKIMTRQIDQLKEEIQSKDHAHAKEHFEHLKVDKEKESLREALKAVIEQEESEEAKELRFKAEVGKLNQIINEAESERMKQQKEYEIVVNERDILGTQLIKRNDELAQLYEKIKLQQCTLNQGERHYSERMQDISVLQKDTALLRSELVALKASVSSYDSLRGETFQMQKELLQERTKVRALSEELDNQMNVHRWRKLEGSDPNRYSMIQRTHKLQKALIRKTEEVAEKDALIQQKEKLYVELKAILARQPGPEVAEQLAIYQNNLAEKQKQLKSMMAELSLHRQQVSDLKMEQESINQRIAGVKKKYFSKKQRERRQFQDMMQVMDDDISASMSSMMDGMGGIVMPPAASFDSHGPPMGLSGLEPGEDGRDIVAMERELGNEFDREDTPDDSVEITRRDVFDGDMRAEILGDTPDEAQGDMGAGGEEDGEVGEEGEEGDEGDEGDEGEGGGEGGEGDEAPDEEPPEGE</sequence>
<accession>A0AB34JSL5</accession>
<organism evidence="5 6">
    <name type="scientific">Prymnesium parvum</name>
    <name type="common">Toxic golden alga</name>
    <dbReference type="NCBI Taxonomy" id="97485"/>
    <lineage>
        <taxon>Eukaryota</taxon>
        <taxon>Haptista</taxon>
        <taxon>Haptophyta</taxon>
        <taxon>Prymnesiophyceae</taxon>
        <taxon>Prymnesiales</taxon>
        <taxon>Prymnesiaceae</taxon>
        <taxon>Prymnesium</taxon>
    </lineage>
</organism>
<dbReference type="Pfam" id="PF21771">
    <property type="entry name" value="CFAP58_CC"/>
    <property type="match status" value="1"/>
</dbReference>
<feature type="coiled-coil region" evidence="2">
    <location>
        <begin position="106"/>
        <end position="140"/>
    </location>
</feature>
<gene>
    <name evidence="5" type="ORF">AB1Y20_019446</name>
</gene>
<feature type="coiled-coil region" evidence="2">
    <location>
        <begin position="169"/>
        <end position="609"/>
    </location>
</feature>
<evidence type="ECO:0000313" key="6">
    <source>
        <dbReference type="Proteomes" id="UP001515480"/>
    </source>
</evidence>